<comment type="caution">
    <text evidence="3">The sequence shown here is derived from an EMBL/GenBank/DDBJ whole genome shotgun (WGS) entry which is preliminary data.</text>
</comment>
<proteinExistence type="predicted"/>
<feature type="compositionally biased region" description="Low complexity" evidence="1">
    <location>
        <begin position="145"/>
        <end position="172"/>
    </location>
</feature>
<reference evidence="3" key="1">
    <citation type="submission" date="2019-03" db="EMBL/GenBank/DDBJ databases">
        <title>Long read genome sequence of the mycoparasitic Pythium oligandrum ATCC 38472 isolated from sugarbeet rhizosphere.</title>
        <authorList>
            <person name="Gaulin E."/>
        </authorList>
    </citation>
    <scope>NUCLEOTIDE SEQUENCE</scope>
    <source>
        <strain evidence="3">ATCC 38472_TT</strain>
    </source>
</reference>
<evidence type="ECO:0000313" key="3">
    <source>
        <dbReference type="EMBL" id="TMW68220.1"/>
    </source>
</evidence>
<evidence type="ECO:0000256" key="1">
    <source>
        <dbReference type="SAM" id="MobiDB-lite"/>
    </source>
</evidence>
<keyword evidence="2" id="KW-0472">Membrane</keyword>
<dbReference type="AlphaFoldDB" id="A0A8K1FLG5"/>
<feature type="compositionally biased region" description="Low complexity" evidence="1">
    <location>
        <begin position="58"/>
        <end position="68"/>
    </location>
</feature>
<feature type="compositionally biased region" description="Basic and acidic residues" evidence="1">
    <location>
        <begin position="1"/>
        <end position="14"/>
    </location>
</feature>
<feature type="compositionally biased region" description="Acidic residues" evidence="1">
    <location>
        <begin position="129"/>
        <end position="144"/>
    </location>
</feature>
<protein>
    <submittedName>
        <fullName evidence="3">Uncharacterized protein</fullName>
    </submittedName>
</protein>
<keyword evidence="2" id="KW-1133">Transmembrane helix</keyword>
<gene>
    <name evidence="3" type="ORF">Poli38472_007892</name>
</gene>
<evidence type="ECO:0000256" key="2">
    <source>
        <dbReference type="SAM" id="Phobius"/>
    </source>
</evidence>
<feature type="compositionally biased region" description="Basic and acidic residues" evidence="1">
    <location>
        <begin position="273"/>
        <end position="293"/>
    </location>
</feature>
<feature type="compositionally biased region" description="Low complexity" evidence="1">
    <location>
        <begin position="430"/>
        <end position="442"/>
    </location>
</feature>
<feature type="transmembrane region" description="Helical" evidence="2">
    <location>
        <begin position="194"/>
        <end position="213"/>
    </location>
</feature>
<feature type="region of interest" description="Disordered" evidence="1">
    <location>
        <begin position="220"/>
        <end position="346"/>
    </location>
</feature>
<organism evidence="3 4">
    <name type="scientific">Pythium oligandrum</name>
    <name type="common">Mycoparasitic fungus</name>
    <dbReference type="NCBI Taxonomy" id="41045"/>
    <lineage>
        <taxon>Eukaryota</taxon>
        <taxon>Sar</taxon>
        <taxon>Stramenopiles</taxon>
        <taxon>Oomycota</taxon>
        <taxon>Peronosporomycetes</taxon>
        <taxon>Pythiales</taxon>
        <taxon>Pythiaceae</taxon>
        <taxon>Pythium</taxon>
    </lineage>
</organism>
<dbReference type="OrthoDB" id="168390at2759"/>
<dbReference type="EMBL" id="SPLM01000003">
    <property type="protein sequence ID" value="TMW68220.1"/>
    <property type="molecule type" value="Genomic_DNA"/>
</dbReference>
<keyword evidence="4" id="KW-1185">Reference proteome</keyword>
<accession>A0A8K1FLG5</accession>
<dbReference type="Proteomes" id="UP000794436">
    <property type="component" value="Unassembled WGS sequence"/>
</dbReference>
<evidence type="ECO:0000313" key="4">
    <source>
        <dbReference type="Proteomes" id="UP000794436"/>
    </source>
</evidence>
<feature type="region of interest" description="Disordered" evidence="1">
    <location>
        <begin position="419"/>
        <end position="442"/>
    </location>
</feature>
<feature type="compositionally biased region" description="Low complexity" evidence="1">
    <location>
        <begin position="227"/>
        <end position="244"/>
    </location>
</feature>
<keyword evidence="2" id="KW-0812">Transmembrane</keyword>
<sequence>MTRAHDTKRQETTSRKRMGLRRVGVLAAVAVALLLSPSVARADDGPGPGDAANAEALDTTAPVATPDVVVEEPKEPVAPVDSPTDSSVDPEVTTAAPPPDTNPDPTPGADDNVPTNAPEPVTPSATPTEEPEPEDPIDFDDEEPTTTPTTTQVPDLPSTPTTKPSLPSDPDTMGTPVTQNAAVLKNLRSSPIGVNPAIFVGFAVLCIFFLALWSRRRRGNEGGSTVMSGMATTTSTESSSGAAEPGAVKSKVQYSRIENRPEEPFDDDDAEFGGERDQWDDWEPDNQHTDDAVNRGTARLTKGFSSSSSTPVLPRPHTLSPPRSTGGTARASIPQLSPPPSSKASNDHLKDILLTESPAKSTSMASNSSNDSFEVVPPLPAVDLLSSSPSPPKPAAVVERSPEDDLFSQFGMVPTFKHGVQQPPVPVSRSTLTSTAFSSPSTTTAATTAGTTAAAAGLSASALFAADLDEIASSAAVDVSDEWGEDDDWVQGI</sequence>
<name>A0A8K1FLG5_PYTOL</name>
<feature type="region of interest" description="Disordered" evidence="1">
    <location>
        <begin position="39"/>
        <end position="176"/>
    </location>
</feature>
<feature type="compositionally biased region" description="Low complexity" evidence="1">
    <location>
        <begin position="107"/>
        <end position="128"/>
    </location>
</feature>
<feature type="compositionally biased region" description="Pro residues" evidence="1">
    <location>
        <begin position="96"/>
        <end position="106"/>
    </location>
</feature>
<feature type="region of interest" description="Disordered" evidence="1">
    <location>
        <begin position="1"/>
        <end position="21"/>
    </location>
</feature>